<name>A0A3S9M6S3_9ACTN</name>
<dbReference type="RefSeq" id="WP_126392337.1">
    <property type="nucleotide sequence ID" value="NZ_CP034539.1"/>
</dbReference>
<dbReference type="EMBL" id="CP034539">
    <property type="protein sequence ID" value="AZQ34872.1"/>
    <property type="molecule type" value="Genomic_DNA"/>
</dbReference>
<organism evidence="3 4">
    <name type="scientific">Streptomyces cyaneochromogenes</name>
    <dbReference type="NCBI Taxonomy" id="2496836"/>
    <lineage>
        <taxon>Bacteria</taxon>
        <taxon>Bacillati</taxon>
        <taxon>Actinomycetota</taxon>
        <taxon>Actinomycetes</taxon>
        <taxon>Kitasatosporales</taxon>
        <taxon>Streptomycetaceae</taxon>
        <taxon>Streptomyces</taxon>
    </lineage>
</organism>
<accession>A0A3S9M6S3</accession>
<dbReference type="Proteomes" id="UP000280298">
    <property type="component" value="Chromosome"/>
</dbReference>
<proteinExistence type="predicted"/>
<dbReference type="KEGG" id="scya:EJ357_16400"/>
<gene>
    <name evidence="3" type="ORF">EJ357_16400</name>
</gene>
<evidence type="ECO:0000256" key="1">
    <source>
        <dbReference type="SAM" id="MobiDB-lite"/>
    </source>
</evidence>
<sequence length="218" mass="22181">MTDNPAPRTGRARAKRRPSWWWLPVGALLGAVAGGAYGQLRPPEYTATSSVVAVPTGRTDADYADALGFAQAYGRVAAQLAVLGDAQVWAGVPVATLRESVRVATSPDAPMVAVSATASRPGQAVDIANAVSYALVTQANHTKDATGIRLERLARALKPSEPSSASPVLTALVGASAGGLLSGLALLARPRRTEGDDDQARASVPGPANAADAHGTLG</sequence>
<keyword evidence="2" id="KW-0812">Transmembrane</keyword>
<dbReference type="OrthoDB" id="3872739at2"/>
<feature type="region of interest" description="Disordered" evidence="1">
    <location>
        <begin position="192"/>
        <end position="218"/>
    </location>
</feature>
<feature type="transmembrane region" description="Helical" evidence="2">
    <location>
        <begin position="20"/>
        <end position="40"/>
    </location>
</feature>
<protein>
    <submittedName>
        <fullName evidence="3">Lipopolysaccharide biosynthesis protein</fullName>
    </submittedName>
</protein>
<keyword evidence="4" id="KW-1185">Reference proteome</keyword>
<dbReference type="AlphaFoldDB" id="A0A3S9M6S3"/>
<evidence type="ECO:0000313" key="3">
    <source>
        <dbReference type="EMBL" id="AZQ34872.1"/>
    </source>
</evidence>
<reference evidence="3 4" key="1">
    <citation type="journal article" date="2019" name="Int. J. Syst. Evol. Microbiol.">
        <title>Streptomyces cyaneochromogenes sp. nov., a blue pigment-producing actinomycete from manganese-contaminated soil.</title>
        <authorList>
            <person name="Tang X."/>
            <person name="Zhao J."/>
            <person name="Li K."/>
            <person name="Chen Z."/>
            <person name="Sun Y."/>
            <person name="Gao J."/>
        </authorList>
    </citation>
    <scope>NUCLEOTIDE SEQUENCE [LARGE SCALE GENOMIC DNA]</scope>
    <source>
        <strain evidence="3 4">MK-45</strain>
    </source>
</reference>
<evidence type="ECO:0000313" key="4">
    <source>
        <dbReference type="Proteomes" id="UP000280298"/>
    </source>
</evidence>
<keyword evidence="2" id="KW-1133">Transmembrane helix</keyword>
<keyword evidence="2" id="KW-0472">Membrane</keyword>
<evidence type="ECO:0000256" key="2">
    <source>
        <dbReference type="SAM" id="Phobius"/>
    </source>
</evidence>